<evidence type="ECO:0000256" key="3">
    <source>
        <dbReference type="ARBA" id="ARBA00022989"/>
    </source>
</evidence>
<accession>A0AAQ3PXZ3</accession>
<dbReference type="EMBL" id="CP136890">
    <property type="protein sequence ID" value="WOK92580.1"/>
    <property type="molecule type" value="Genomic_DNA"/>
</dbReference>
<dbReference type="AlphaFoldDB" id="A0AAQ3PXZ3"/>
<feature type="compositionally biased region" description="Acidic residues" evidence="5">
    <location>
        <begin position="119"/>
        <end position="130"/>
    </location>
</feature>
<feature type="domain" description="Sugar phosphate transporter" evidence="7">
    <location>
        <begin position="404"/>
        <end position="444"/>
    </location>
</feature>
<name>A0AAQ3PXZ3_9LILI</name>
<protein>
    <recommendedName>
        <fullName evidence="7">Sugar phosphate transporter domain-containing protein</fullName>
    </recommendedName>
</protein>
<keyword evidence="9" id="KW-1185">Reference proteome</keyword>
<evidence type="ECO:0000256" key="1">
    <source>
        <dbReference type="ARBA" id="ARBA00004141"/>
    </source>
</evidence>
<keyword evidence="2 6" id="KW-0812">Transmembrane</keyword>
<keyword evidence="3 6" id="KW-1133">Transmembrane helix</keyword>
<feature type="transmembrane region" description="Helical" evidence="6">
    <location>
        <begin position="291"/>
        <end position="310"/>
    </location>
</feature>
<feature type="transmembrane region" description="Helical" evidence="6">
    <location>
        <begin position="330"/>
        <end position="353"/>
    </location>
</feature>
<evidence type="ECO:0000256" key="4">
    <source>
        <dbReference type="ARBA" id="ARBA00023136"/>
    </source>
</evidence>
<feature type="region of interest" description="Disordered" evidence="5">
    <location>
        <begin position="101"/>
        <end position="135"/>
    </location>
</feature>
<proteinExistence type="predicted"/>
<organism evidence="8 9">
    <name type="scientific">Canna indica</name>
    <name type="common">Indian-shot</name>
    <dbReference type="NCBI Taxonomy" id="4628"/>
    <lineage>
        <taxon>Eukaryota</taxon>
        <taxon>Viridiplantae</taxon>
        <taxon>Streptophyta</taxon>
        <taxon>Embryophyta</taxon>
        <taxon>Tracheophyta</taxon>
        <taxon>Spermatophyta</taxon>
        <taxon>Magnoliopsida</taxon>
        <taxon>Liliopsida</taxon>
        <taxon>Zingiberales</taxon>
        <taxon>Cannaceae</taxon>
        <taxon>Canna</taxon>
    </lineage>
</organism>
<feature type="transmembrane region" description="Helical" evidence="6">
    <location>
        <begin position="393"/>
        <end position="413"/>
    </location>
</feature>
<dbReference type="GO" id="GO:0016020">
    <property type="term" value="C:membrane"/>
    <property type="evidence" value="ECO:0007669"/>
    <property type="project" value="UniProtKB-SubCell"/>
</dbReference>
<dbReference type="Proteomes" id="UP001327560">
    <property type="component" value="Chromosome 1"/>
</dbReference>
<keyword evidence="4 6" id="KW-0472">Membrane</keyword>
<dbReference type="Pfam" id="PF03151">
    <property type="entry name" value="TPT"/>
    <property type="match status" value="3"/>
</dbReference>
<evidence type="ECO:0000256" key="2">
    <source>
        <dbReference type="ARBA" id="ARBA00022692"/>
    </source>
</evidence>
<comment type="subcellular location">
    <subcellularLocation>
        <location evidence="1">Membrane</location>
        <topology evidence="1">Multi-pass membrane protein</topology>
    </subcellularLocation>
</comment>
<reference evidence="8 9" key="1">
    <citation type="submission" date="2023-10" db="EMBL/GenBank/DDBJ databases">
        <title>Chromosome-scale genome assembly provides insights into flower coloration mechanisms of Canna indica.</title>
        <authorList>
            <person name="Li C."/>
        </authorList>
    </citation>
    <scope>NUCLEOTIDE SEQUENCE [LARGE SCALE GENOMIC DNA]</scope>
    <source>
        <tissue evidence="8">Flower</tissue>
    </source>
</reference>
<evidence type="ECO:0000313" key="9">
    <source>
        <dbReference type="Proteomes" id="UP001327560"/>
    </source>
</evidence>
<evidence type="ECO:0000259" key="7">
    <source>
        <dbReference type="Pfam" id="PF03151"/>
    </source>
</evidence>
<dbReference type="InterPro" id="IPR050186">
    <property type="entry name" value="TPT_transporter"/>
</dbReference>
<evidence type="ECO:0000313" key="8">
    <source>
        <dbReference type="EMBL" id="WOK92580.1"/>
    </source>
</evidence>
<sequence>MIAEDTTCGRLGDVMLAFERMQVAGAGPGGFGAGNGEVAGASKHKGACQGDGEGMKRGTEVARALAVSPWSPWTDHGDAIGRNASTAYCLRQQRVDKGYVSSRMSKAKQERQWRGGGEAAEEEAGVDEGEGNSRETESSNRWLHVSSLFFLCFLCFVDHGAERERKRERERRQRHEMQSAAAISAFPSPSSPRLLQIPRRKSLGPPARSLWPVAAGPFSVTSLRIHGLHRHGSGSSWVCVPSVPLDRDETMRSSAKRDLAAKVSSVPDSTAGDGSPDKVDSAGEGSLLQTLLLGSLFGLWYIFNIYFNVYNKQARPLPFLPLLFPGVLKVFQFPLTITLLQFAIGTVVVLFMWTTNLYKRPKISSFQVSGCDPNLECCDILTNGLIMYISARALFNVCIPPFFQIAAILPLAIVHTMGNLFTNMSLGKVAISFTHTIKAMEPFFLSSPICLVLRRGIKITPSYLQSAGLNLKQIYVRSLLAGLCFHAYQQVSYMILARVSPVTHSVGNCVKRVVVIVTSVLFFRTPVSPVNALEKNYASRSRAEVIVMMKAPFLLPVTIHQQL</sequence>
<gene>
    <name evidence="8" type="ORF">Cni_G01271</name>
</gene>
<evidence type="ECO:0000256" key="6">
    <source>
        <dbReference type="SAM" id="Phobius"/>
    </source>
</evidence>
<dbReference type="InterPro" id="IPR004853">
    <property type="entry name" value="Sugar_P_trans_dom"/>
</dbReference>
<feature type="domain" description="Sugar phosphate transporter" evidence="7">
    <location>
        <begin position="448"/>
        <end position="533"/>
    </location>
</feature>
<dbReference type="PANTHER" id="PTHR11132">
    <property type="entry name" value="SOLUTE CARRIER FAMILY 35"/>
    <property type="match status" value="1"/>
</dbReference>
<evidence type="ECO:0000256" key="5">
    <source>
        <dbReference type="SAM" id="MobiDB-lite"/>
    </source>
</evidence>
<feature type="domain" description="Sugar phosphate transporter" evidence="7">
    <location>
        <begin position="293"/>
        <end position="366"/>
    </location>
</feature>